<dbReference type="EMBL" id="JAMQOT010000005">
    <property type="protein sequence ID" value="MDF9746913.1"/>
    <property type="molecule type" value="Genomic_DNA"/>
</dbReference>
<dbReference type="InterPro" id="IPR050545">
    <property type="entry name" value="Mycobact_MmpL"/>
</dbReference>
<protein>
    <submittedName>
        <fullName evidence="9">MMPL family transporter</fullName>
    </submittedName>
</protein>
<dbReference type="SUPFAM" id="SSF82866">
    <property type="entry name" value="Multidrug efflux transporter AcrB transmembrane domain"/>
    <property type="match status" value="2"/>
</dbReference>
<evidence type="ECO:0000259" key="8">
    <source>
        <dbReference type="PROSITE" id="PS50156"/>
    </source>
</evidence>
<keyword evidence="6 7" id="KW-0472">Membrane</keyword>
<feature type="transmembrane region" description="Helical" evidence="7">
    <location>
        <begin position="361"/>
        <end position="381"/>
    </location>
</feature>
<evidence type="ECO:0000256" key="5">
    <source>
        <dbReference type="ARBA" id="ARBA00022989"/>
    </source>
</evidence>
<feature type="transmembrane region" description="Helical" evidence="7">
    <location>
        <begin position="693"/>
        <end position="716"/>
    </location>
</feature>
<dbReference type="PANTHER" id="PTHR33406:SF6">
    <property type="entry name" value="MEMBRANE PROTEIN YDGH-RELATED"/>
    <property type="match status" value="1"/>
</dbReference>
<accession>A0A9Q4Q467</accession>
<dbReference type="Proteomes" id="UP001154061">
    <property type="component" value="Unassembled WGS sequence"/>
</dbReference>
<comment type="caution">
    <text evidence="9">The sequence shown here is derived from an EMBL/GenBank/DDBJ whole genome shotgun (WGS) entry which is preliminary data.</text>
</comment>
<feature type="transmembrane region" description="Helical" evidence="7">
    <location>
        <begin position="723"/>
        <end position="745"/>
    </location>
</feature>
<feature type="transmembrane region" description="Helical" evidence="7">
    <location>
        <begin position="266"/>
        <end position="285"/>
    </location>
</feature>
<evidence type="ECO:0000256" key="1">
    <source>
        <dbReference type="ARBA" id="ARBA00004651"/>
    </source>
</evidence>
<dbReference type="PROSITE" id="PS50156">
    <property type="entry name" value="SSD"/>
    <property type="match status" value="2"/>
</dbReference>
<evidence type="ECO:0000256" key="3">
    <source>
        <dbReference type="ARBA" id="ARBA00022475"/>
    </source>
</evidence>
<feature type="transmembrane region" description="Helical" evidence="7">
    <location>
        <begin position="751"/>
        <end position="771"/>
    </location>
</feature>
<sequence>MSRIDRIATVVTEYSWIVIAVMVLTTAAVGAGTGAMEESSSVTGLSDDSEVSNAYDVARTDFSPREANTTTSVIAISNESGNALSKATLVRTLRYQQKLRENGTLNATLVDDRPTVSVANLVATAAIASDRRHPDRNTTAATTGRRTAPPLEEQIARLESMDDAEVAAVVRRVLDPERPTAASRTASRLLPRTYEPGSATAASHLLVLTQETDGAVQVDVALSKPVSDGQRAARSLAATQPGTEAYHVFGGGLVSGQQSAAISDSLALLGPLALAFVLVSLSVAYRDPIDVVLGLVGVVAVLLWTFGAMGWLGIAFNQTMIAVPILLIGLSVDYALHVFMRYREERAADEIGTRPAMARSLRRVGPALVVVTVTTAIGFLANLTSPMGDIRSFGLVAAIGITATLMVFGLFVPALKFAISSRLDRSGSDRTPSPPGSAGRLGRVLGASASIASAAPLAVVVFALVLSAGAAYGATGVDVASPDEAFMADDPPEWTASLPDAVRPGEFYLKENRRYIDSRFQTPDTQGYVLVEGNVTDPEALERVAAAERTASRSEAVATGPNGAATIVTPLSAMERAAAQNRTFNETFHAADTDGDGVPDADLRPLYDEFYAATPDLATRTIHRTDEDGQASGDAASGRYTAVRLRIAVDGDVDRATAVAPLRDSAAAFDETDDVDATATGQPVIAKELNDRLAMTLLEGLGLTLVVVLGFLLISFRLREGTASLGAVTLVPVAFSVSWLLGTMALLEIPIGLVTALVGSISVGLGVDYAIHVSERFAEEYGTRADAETALARTVRGTGGALSSSAVTTAAGFGVLSFALLPALRQFGFILAVGIGYSFLASVFIQPSLLLLWTRYGAGSTVSENVDGGTAENVSHR</sequence>
<proteinExistence type="inferred from homology"/>
<feature type="domain" description="SSD" evidence="8">
    <location>
        <begin position="725"/>
        <end position="852"/>
    </location>
</feature>
<comment type="similarity">
    <text evidence="2">Belongs to the resistance-nodulation-cell division (RND) (TC 2.A.6) family. MmpL subfamily.</text>
</comment>
<dbReference type="InterPro" id="IPR004869">
    <property type="entry name" value="MMPL_dom"/>
</dbReference>
<dbReference type="AlphaFoldDB" id="A0A9Q4Q467"/>
<evidence type="ECO:0000256" key="7">
    <source>
        <dbReference type="SAM" id="Phobius"/>
    </source>
</evidence>
<keyword evidence="5 7" id="KW-1133">Transmembrane helix</keyword>
<keyword evidence="3" id="KW-1003">Cell membrane</keyword>
<evidence type="ECO:0000313" key="9">
    <source>
        <dbReference type="EMBL" id="MDF9746913.1"/>
    </source>
</evidence>
<feature type="transmembrane region" description="Helical" evidence="7">
    <location>
        <begin position="449"/>
        <end position="472"/>
    </location>
</feature>
<gene>
    <name evidence="9" type="ORF">NDI89_15085</name>
</gene>
<feature type="transmembrane region" description="Helical" evidence="7">
    <location>
        <begin position="827"/>
        <end position="845"/>
    </location>
</feature>
<reference evidence="9" key="1">
    <citation type="submission" date="2022-06" db="EMBL/GenBank/DDBJ databases">
        <title>Natrinema sp. a new haloarchaeum isolate from saline soil.</title>
        <authorList>
            <person name="Strakova D."/>
            <person name="Galisteo C."/>
            <person name="Sanchez-Porro C."/>
            <person name="Ventosa A."/>
        </authorList>
    </citation>
    <scope>NUCLEOTIDE SEQUENCE</scope>
    <source>
        <strain evidence="9">S1CR25-10</strain>
    </source>
</reference>
<name>A0A9Q4Q467_9EURY</name>
<comment type="subcellular location">
    <subcellularLocation>
        <location evidence="1">Cell membrane</location>
        <topology evidence="1">Multi-pass membrane protein</topology>
    </subcellularLocation>
</comment>
<evidence type="ECO:0000313" key="10">
    <source>
        <dbReference type="Proteomes" id="UP001154061"/>
    </source>
</evidence>
<dbReference type="InterPro" id="IPR000731">
    <property type="entry name" value="SSD"/>
</dbReference>
<organism evidence="9 10">
    <name type="scientific">Natrinema salsiterrestre</name>
    <dbReference type="NCBI Taxonomy" id="2950540"/>
    <lineage>
        <taxon>Archaea</taxon>
        <taxon>Methanobacteriati</taxon>
        <taxon>Methanobacteriota</taxon>
        <taxon>Stenosarchaea group</taxon>
        <taxon>Halobacteria</taxon>
        <taxon>Halobacteriales</taxon>
        <taxon>Natrialbaceae</taxon>
        <taxon>Natrinema</taxon>
    </lineage>
</organism>
<feature type="transmembrane region" description="Helical" evidence="7">
    <location>
        <begin position="801"/>
        <end position="821"/>
    </location>
</feature>
<keyword evidence="4 7" id="KW-0812">Transmembrane</keyword>
<evidence type="ECO:0000256" key="4">
    <source>
        <dbReference type="ARBA" id="ARBA00022692"/>
    </source>
</evidence>
<dbReference type="PANTHER" id="PTHR33406">
    <property type="entry name" value="MEMBRANE PROTEIN MJ1562-RELATED"/>
    <property type="match status" value="1"/>
</dbReference>
<dbReference type="RefSeq" id="WP_277522576.1">
    <property type="nucleotide sequence ID" value="NZ_JAMQOT010000005.1"/>
</dbReference>
<evidence type="ECO:0000256" key="2">
    <source>
        <dbReference type="ARBA" id="ARBA00010157"/>
    </source>
</evidence>
<feature type="domain" description="SSD" evidence="8">
    <location>
        <begin position="292"/>
        <end position="418"/>
    </location>
</feature>
<feature type="transmembrane region" description="Helical" evidence="7">
    <location>
        <begin position="320"/>
        <end position="340"/>
    </location>
</feature>
<feature type="transmembrane region" description="Helical" evidence="7">
    <location>
        <begin position="292"/>
        <end position="314"/>
    </location>
</feature>
<keyword evidence="10" id="KW-1185">Reference proteome</keyword>
<evidence type="ECO:0000256" key="6">
    <source>
        <dbReference type="ARBA" id="ARBA00023136"/>
    </source>
</evidence>
<dbReference type="GO" id="GO:0005886">
    <property type="term" value="C:plasma membrane"/>
    <property type="evidence" value="ECO:0007669"/>
    <property type="project" value="UniProtKB-SubCell"/>
</dbReference>
<feature type="transmembrane region" description="Helical" evidence="7">
    <location>
        <begin position="393"/>
        <end position="415"/>
    </location>
</feature>
<dbReference type="Pfam" id="PF03176">
    <property type="entry name" value="MMPL"/>
    <property type="match status" value="2"/>
</dbReference>
<dbReference type="Gene3D" id="1.20.1640.10">
    <property type="entry name" value="Multidrug efflux transporter AcrB transmembrane domain"/>
    <property type="match status" value="2"/>
</dbReference>